<dbReference type="PANTHER" id="PTHR43479:SF11">
    <property type="entry name" value="ACREF_ENVCD OPERON REPRESSOR-RELATED"/>
    <property type="match status" value="1"/>
</dbReference>
<sequence>MGRKNAKEKILQAALEIFSSKSFEGSRIEEIARAANVPKSLIYYHFKSKEDILETLTANFIQAYMKIIQSATHESHQEKGENIVNRMESSYYAFGQENADLVRVMLIDSLKKTKEKPVLFKVLDAMIAKEYEDKSVSRDLLDERRIVEFFTSFIPNYAYICFAEAWTKYFEIDRKKFDTLYLKAYEATHGAYHKQHQ</sequence>
<evidence type="ECO:0000256" key="1">
    <source>
        <dbReference type="ARBA" id="ARBA00023125"/>
    </source>
</evidence>
<keyword evidence="1 2" id="KW-0238">DNA-binding</keyword>
<accession>A0A8J8MLJ4</accession>
<gene>
    <name evidence="4" type="ORF">HZI73_16010</name>
</gene>
<dbReference type="InterPro" id="IPR009057">
    <property type="entry name" value="Homeodomain-like_sf"/>
</dbReference>
<dbReference type="Pfam" id="PF00440">
    <property type="entry name" value="TetR_N"/>
    <property type="match status" value="1"/>
</dbReference>
<proteinExistence type="predicted"/>
<organism evidence="4 5">
    <name type="scientific">Vallitalea pronyensis</name>
    <dbReference type="NCBI Taxonomy" id="1348613"/>
    <lineage>
        <taxon>Bacteria</taxon>
        <taxon>Bacillati</taxon>
        <taxon>Bacillota</taxon>
        <taxon>Clostridia</taxon>
        <taxon>Lachnospirales</taxon>
        <taxon>Vallitaleaceae</taxon>
        <taxon>Vallitalea</taxon>
    </lineage>
</organism>
<feature type="domain" description="HTH tetR-type" evidence="3">
    <location>
        <begin position="4"/>
        <end position="64"/>
    </location>
</feature>
<dbReference type="InterPro" id="IPR050624">
    <property type="entry name" value="HTH-type_Tx_Regulator"/>
</dbReference>
<name>A0A8J8MLJ4_9FIRM</name>
<dbReference type="Proteomes" id="UP000683246">
    <property type="component" value="Chromosome"/>
</dbReference>
<protein>
    <submittedName>
        <fullName evidence="4">TetR/AcrR family transcriptional regulator</fullName>
    </submittedName>
</protein>
<evidence type="ECO:0000259" key="3">
    <source>
        <dbReference type="PROSITE" id="PS50977"/>
    </source>
</evidence>
<dbReference type="PANTHER" id="PTHR43479">
    <property type="entry name" value="ACREF/ENVCD OPERON REPRESSOR-RELATED"/>
    <property type="match status" value="1"/>
</dbReference>
<feature type="DNA-binding region" description="H-T-H motif" evidence="2">
    <location>
        <begin position="27"/>
        <end position="46"/>
    </location>
</feature>
<dbReference type="AlphaFoldDB" id="A0A8J8MLJ4"/>
<dbReference type="PROSITE" id="PS50977">
    <property type="entry name" value="HTH_TETR_2"/>
    <property type="match status" value="1"/>
</dbReference>
<reference evidence="4" key="1">
    <citation type="submission" date="2020-07" db="EMBL/GenBank/DDBJ databases">
        <title>Vallitalea pronyensis genome.</title>
        <authorList>
            <person name="Postec A."/>
        </authorList>
    </citation>
    <scope>NUCLEOTIDE SEQUENCE</scope>
    <source>
        <strain evidence="4">FatNI3</strain>
    </source>
</reference>
<dbReference type="GO" id="GO:0003677">
    <property type="term" value="F:DNA binding"/>
    <property type="evidence" value="ECO:0007669"/>
    <property type="project" value="UniProtKB-UniRule"/>
</dbReference>
<dbReference type="InterPro" id="IPR001647">
    <property type="entry name" value="HTH_TetR"/>
</dbReference>
<dbReference type="KEGG" id="vpy:HZI73_16010"/>
<dbReference type="SUPFAM" id="SSF46689">
    <property type="entry name" value="Homeodomain-like"/>
    <property type="match status" value="1"/>
</dbReference>
<dbReference type="Gene3D" id="1.10.357.10">
    <property type="entry name" value="Tetracycline Repressor, domain 2"/>
    <property type="match status" value="1"/>
</dbReference>
<evidence type="ECO:0000313" key="4">
    <source>
        <dbReference type="EMBL" id="QUI23704.1"/>
    </source>
</evidence>
<dbReference type="RefSeq" id="WP_212694389.1">
    <property type="nucleotide sequence ID" value="NZ_CP058649.1"/>
</dbReference>
<dbReference type="EMBL" id="CP058649">
    <property type="protein sequence ID" value="QUI23704.1"/>
    <property type="molecule type" value="Genomic_DNA"/>
</dbReference>
<evidence type="ECO:0000256" key="2">
    <source>
        <dbReference type="PROSITE-ProRule" id="PRU00335"/>
    </source>
</evidence>
<keyword evidence="5" id="KW-1185">Reference proteome</keyword>
<evidence type="ECO:0000313" key="5">
    <source>
        <dbReference type="Proteomes" id="UP000683246"/>
    </source>
</evidence>
<dbReference type="PRINTS" id="PR00455">
    <property type="entry name" value="HTHTETR"/>
</dbReference>